<feature type="domain" description="AAA+ ATPase" evidence="17">
    <location>
        <begin position="278"/>
        <end position="415"/>
    </location>
</feature>
<dbReference type="GO" id="GO:0007005">
    <property type="term" value="P:mitochondrion organization"/>
    <property type="evidence" value="ECO:0007669"/>
    <property type="project" value="TreeGrafter"/>
</dbReference>
<dbReference type="InterPro" id="IPR037219">
    <property type="entry name" value="Peptidase_M41-like"/>
</dbReference>
<dbReference type="GO" id="GO:0005524">
    <property type="term" value="F:ATP binding"/>
    <property type="evidence" value="ECO:0007669"/>
    <property type="project" value="UniProtKB-KW"/>
</dbReference>
<dbReference type="InterPro" id="IPR005936">
    <property type="entry name" value="FtsH"/>
</dbReference>
<comment type="similarity">
    <text evidence="4">In the C-terminal section; belongs to the peptidase M41 family.</text>
</comment>
<evidence type="ECO:0000256" key="13">
    <source>
        <dbReference type="ARBA" id="ARBA00023128"/>
    </source>
</evidence>
<dbReference type="Proteomes" id="UP000694867">
    <property type="component" value="Unplaced"/>
</dbReference>
<dbReference type="PANTHER" id="PTHR23076:SF97">
    <property type="entry name" value="ATP-DEPENDENT ZINC METALLOPROTEASE YME1L1"/>
    <property type="match status" value="1"/>
</dbReference>
<dbReference type="PROSITE" id="PS00674">
    <property type="entry name" value="AAA"/>
    <property type="match status" value="1"/>
</dbReference>
<evidence type="ECO:0000256" key="9">
    <source>
        <dbReference type="ARBA" id="ARBA00022801"/>
    </source>
</evidence>
<dbReference type="PANTHER" id="PTHR23076">
    <property type="entry name" value="METALLOPROTEASE M41 FTSH"/>
    <property type="match status" value="1"/>
</dbReference>
<evidence type="ECO:0000256" key="12">
    <source>
        <dbReference type="ARBA" id="ARBA00023049"/>
    </source>
</evidence>
<dbReference type="InterPro" id="IPR041569">
    <property type="entry name" value="AAA_lid_3"/>
</dbReference>
<keyword evidence="7" id="KW-0479">Metal-binding</keyword>
<dbReference type="CTD" id="37636"/>
<evidence type="ECO:0000259" key="17">
    <source>
        <dbReference type="SMART" id="SM00382"/>
    </source>
</evidence>
<keyword evidence="13" id="KW-0496">Mitochondrion</keyword>
<dbReference type="GO" id="GO:0004222">
    <property type="term" value="F:metalloendopeptidase activity"/>
    <property type="evidence" value="ECO:0007669"/>
    <property type="project" value="InterPro"/>
</dbReference>
<comment type="subcellular location">
    <subcellularLocation>
        <location evidence="3">Membrane</location>
    </subcellularLocation>
    <subcellularLocation>
        <location evidence="2">Mitochondrion</location>
    </subcellularLocation>
</comment>
<dbReference type="FunFam" id="1.20.58.760:FF:000002">
    <property type="entry name" value="ATP-dependent zinc metalloprotease FtsH"/>
    <property type="match status" value="1"/>
</dbReference>
<dbReference type="RefSeq" id="XP_003739343.1">
    <property type="nucleotide sequence ID" value="XM_003739295.1"/>
</dbReference>
<dbReference type="GO" id="GO:0005743">
    <property type="term" value="C:mitochondrial inner membrane"/>
    <property type="evidence" value="ECO:0007669"/>
    <property type="project" value="TreeGrafter"/>
</dbReference>
<name>A0AAJ6VVT9_9ACAR</name>
<dbReference type="InterPro" id="IPR000642">
    <property type="entry name" value="Peptidase_M41"/>
</dbReference>
<keyword evidence="9" id="KW-0378">Hydrolase</keyword>
<dbReference type="GeneID" id="100903205"/>
<protein>
    <submittedName>
        <fullName evidence="19">ATP-dependent zinc metalloprotease YME1 homolog</fullName>
    </submittedName>
</protein>
<dbReference type="Pfam" id="PF01434">
    <property type="entry name" value="Peptidase_M41"/>
    <property type="match status" value="1"/>
</dbReference>
<evidence type="ECO:0000256" key="4">
    <source>
        <dbReference type="ARBA" id="ARBA00010044"/>
    </source>
</evidence>
<dbReference type="InterPro" id="IPR003960">
    <property type="entry name" value="ATPase_AAA_CS"/>
</dbReference>
<dbReference type="Gene3D" id="1.20.58.760">
    <property type="entry name" value="Peptidase M41"/>
    <property type="match status" value="1"/>
</dbReference>
<dbReference type="InterPro" id="IPR003959">
    <property type="entry name" value="ATPase_AAA_core"/>
</dbReference>
<evidence type="ECO:0000256" key="11">
    <source>
        <dbReference type="ARBA" id="ARBA00022840"/>
    </source>
</evidence>
<keyword evidence="11 15" id="KW-0067">ATP-binding</keyword>
<evidence type="ECO:0000313" key="18">
    <source>
        <dbReference type="Proteomes" id="UP000694867"/>
    </source>
</evidence>
<organism evidence="18 19">
    <name type="scientific">Galendromus occidentalis</name>
    <name type="common">western predatory mite</name>
    <dbReference type="NCBI Taxonomy" id="34638"/>
    <lineage>
        <taxon>Eukaryota</taxon>
        <taxon>Metazoa</taxon>
        <taxon>Ecdysozoa</taxon>
        <taxon>Arthropoda</taxon>
        <taxon>Chelicerata</taxon>
        <taxon>Arachnida</taxon>
        <taxon>Acari</taxon>
        <taxon>Parasitiformes</taxon>
        <taxon>Mesostigmata</taxon>
        <taxon>Gamasina</taxon>
        <taxon>Phytoseioidea</taxon>
        <taxon>Phytoseiidae</taxon>
        <taxon>Typhlodrominae</taxon>
        <taxon>Galendromus</taxon>
    </lineage>
</organism>
<dbReference type="SMART" id="SM00382">
    <property type="entry name" value="AAA"/>
    <property type="match status" value="1"/>
</dbReference>
<evidence type="ECO:0000256" key="5">
    <source>
        <dbReference type="ARBA" id="ARBA00010550"/>
    </source>
</evidence>
<comment type="cofactor">
    <cofactor evidence="1">
        <name>Zn(2+)</name>
        <dbReference type="ChEBI" id="CHEBI:29105"/>
    </cofactor>
</comment>
<comment type="similarity">
    <text evidence="5">In the N-terminal section; belongs to the AAA ATPase family.</text>
</comment>
<evidence type="ECO:0000256" key="15">
    <source>
        <dbReference type="RuleBase" id="RU003651"/>
    </source>
</evidence>
<keyword evidence="10" id="KW-0862">Zinc</keyword>
<dbReference type="GO" id="GO:0006515">
    <property type="term" value="P:protein quality control for misfolded or incompletely synthesized proteins"/>
    <property type="evidence" value="ECO:0007669"/>
    <property type="project" value="TreeGrafter"/>
</dbReference>
<evidence type="ECO:0000256" key="3">
    <source>
        <dbReference type="ARBA" id="ARBA00004370"/>
    </source>
</evidence>
<dbReference type="HAMAP" id="MF_01458">
    <property type="entry name" value="FtsH"/>
    <property type="match status" value="1"/>
</dbReference>
<dbReference type="GO" id="GO:0004176">
    <property type="term" value="F:ATP-dependent peptidase activity"/>
    <property type="evidence" value="ECO:0007669"/>
    <property type="project" value="InterPro"/>
</dbReference>
<keyword evidence="16" id="KW-0812">Transmembrane</keyword>
<reference evidence="19" key="1">
    <citation type="submission" date="2025-08" db="UniProtKB">
        <authorList>
            <consortium name="RefSeq"/>
        </authorList>
    </citation>
    <scope>IDENTIFICATION</scope>
</reference>
<dbReference type="CDD" id="cd19501">
    <property type="entry name" value="RecA-like_FtsH"/>
    <property type="match status" value="1"/>
</dbReference>
<dbReference type="GO" id="GO:0046872">
    <property type="term" value="F:metal ion binding"/>
    <property type="evidence" value="ECO:0007669"/>
    <property type="project" value="UniProtKB-KW"/>
</dbReference>
<proteinExistence type="inferred from homology"/>
<dbReference type="GO" id="GO:0016887">
    <property type="term" value="F:ATP hydrolysis activity"/>
    <property type="evidence" value="ECO:0007669"/>
    <property type="project" value="InterPro"/>
</dbReference>
<dbReference type="Gene3D" id="3.40.50.300">
    <property type="entry name" value="P-loop containing nucleotide triphosphate hydrolases"/>
    <property type="match status" value="1"/>
</dbReference>
<dbReference type="FunFam" id="3.40.50.300:FF:000175">
    <property type="entry name" value="ATP-dependent zinc metalloprotease FTSH 4"/>
    <property type="match status" value="1"/>
</dbReference>
<keyword evidence="12 19" id="KW-0482">Metalloprotease</keyword>
<evidence type="ECO:0000256" key="1">
    <source>
        <dbReference type="ARBA" id="ARBA00001947"/>
    </source>
</evidence>
<dbReference type="InterPro" id="IPR003593">
    <property type="entry name" value="AAA+_ATPase"/>
</dbReference>
<keyword evidence="6" id="KW-0645">Protease</keyword>
<dbReference type="FunFam" id="1.10.8.60:FF:000001">
    <property type="entry name" value="ATP-dependent zinc metalloprotease FtsH"/>
    <property type="match status" value="1"/>
</dbReference>
<keyword evidence="14 16" id="KW-0472">Membrane</keyword>
<keyword evidence="8 15" id="KW-0547">Nucleotide-binding</keyword>
<dbReference type="Pfam" id="PF17862">
    <property type="entry name" value="AAA_lid_3"/>
    <property type="match status" value="1"/>
</dbReference>
<evidence type="ECO:0000256" key="2">
    <source>
        <dbReference type="ARBA" id="ARBA00004173"/>
    </source>
</evidence>
<evidence type="ECO:0000313" key="19">
    <source>
        <dbReference type="RefSeq" id="XP_003739343.1"/>
    </source>
</evidence>
<dbReference type="AlphaFoldDB" id="A0AAJ6VVT9"/>
<evidence type="ECO:0000256" key="8">
    <source>
        <dbReference type="ARBA" id="ARBA00022741"/>
    </source>
</evidence>
<dbReference type="Pfam" id="PF00004">
    <property type="entry name" value="AAA"/>
    <property type="match status" value="1"/>
</dbReference>
<evidence type="ECO:0000256" key="16">
    <source>
        <dbReference type="SAM" id="Phobius"/>
    </source>
</evidence>
<dbReference type="SUPFAM" id="SSF52540">
    <property type="entry name" value="P-loop containing nucleoside triphosphate hydrolases"/>
    <property type="match status" value="1"/>
</dbReference>
<evidence type="ECO:0000256" key="7">
    <source>
        <dbReference type="ARBA" id="ARBA00022723"/>
    </source>
</evidence>
<evidence type="ECO:0000256" key="10">
    <source>
        <dbReference type="ARBA" id="ARBA00022833"/>
    </source>
</evidence>
<dbReference type="Gene3D" id="1.10.8.60">
    <property type="match status" value="1"/>
</dbReference>
<gene>
    <name evidence="19" type="primary">LOC100903205</name>
</gene>
<evidence type="ECO:0000256" key="14">
    <source>
        <dbReference type="ARBA" id="ARBA00023136"/>
    </source>
</evidence>
<evidence type="ECO:0000256" key="6">
    <source>
        <dbReference type="ARBA" id="ARBA00022670"/>
    </source>
</evidence>
<sequence length="680" mass="75980">MFSPHSALLQPPLKAPRILLNSRSSKGVRNPELSAEARSSQNTVRWFSKTRLCSTLLLDRVEVERALSYTPVFREELTVQNSCAWPATFDSRHIGLYGCAHFTNISESLVRRGVISRGFKTKAAQARDLYGKSDVFSKSDLGDRRKVLETVLAATEGGPKNEEKGDVLKTLLRTKGISEEEQVRLHIAFFEGYRLSPYKSSRMRDAVNVLMFLVTVVFLVYFFQLRKVIIGLPNEISPQEIDVTFEDVIGVESAKQELQEIVEFLKNPEKFSKLGGRLPKGVLLVGPPGTGKTLLARAVAGEAGVPFFHASGPEFDELLVGQGARRMRDLFQSAKNKAPCVIFIDEIDSVGSHRSNSAIHPYANQTINQLLTEMDGFRQNEGVIVLGATNRRNDLDKALMRPGRFDVEVQVPAPFYEGRVSLLEYYTSKVKLDRDVDLRNLARQTVGFTGAAIENMVNQAALRAAIDGKDFVTQAYLEDARDKIHMGAETKGRIPQERDIWITAYHESGHALVAYYSKEATPLHKVTIVPRGSTLGHTAYLPERDESHMTRSQIMATMDTAMGGRAAEELTFGADKITTGASADFQQATELATCMVKDWGMSDKVGERVFERQQNTQLSNMTSELIDQEIKRTLHEAMERAKNILRTHQTELKLLAETLMKHETLDAKQVKQLLETGTLN</sequence>
<feature type="transmembrane region" description="Helical" evidence="16">
    <location>
        <begin position="206"/>
        <end position="223"/>
    </location>
</feature>
<accession>A0AAJ6VVT9</accession>
<dbReference type="InterPro" id="IPR027417">
    <property type="entry name" value="P-loop_NTPase"/>
</dbReference>
<dbReference type="SUPFAM" id="SSF140990">
    <property type="entry name" value="FtsH protease domain-like"/>
    <property type="match status" value="1"/>
</dbReference>
<dbReference type="KEGG" id="goe:100903205"/>
<comment type="similarity">
    <text evidence="15">Belongs to the AAA ATPase family.</text>
</comment>
<keyword evidence="18" id="KW-1185">Reference proteome</keyword>
<keyword evidence="16" id="KW-1133">Transmembrane helix</keyword>